<sequence length="67" mass="7338">KGLFGITPNGLISLVSDLAPIRVSDKELTRPSGLYGLLQLHDSGMADRRFLIPDDLDEKCFALNILP</sequence>
<comment type="caution">
    <text evidence="1">The sequence shown here is derived from an EMBL/GenBank/DDBJ whole genome shotgun (WGS) entry which is preliminary data.</text>
</comment>
<organism evidence="1 2">
    <name type="scientific">Ixodes persulcatus</name>
    <name type="common">Taiga tick</name>
    <dbReference type="NCBI Taxonomy" id="34615"/>
    <lineage>
        <taxon>Eukaryota</taxon>
        <taxon>Metazoa</taxon>
        <taxon>Ecdysozoa</taxon>
        <taxon>Arthropoda</taxon>
        <taxon>Chelicerata</taxon>
        <taxon>Arachnida</taxon>
        <taxon>Acari</taxon>
        <taxon>Parasitiformes</taxon>
        <taxon>Ixodida</taxon>
        <taxon>Ixodoidea</taxon>
        <taxon>Ixodidae</taxon>
        <taxon>Ixodinae</taxon>
        <taxon>Ixodes</taxon>
    </lineage>
</organism>
<evidence type="ECO:0000313" key="1">
    <source>
        <dbReference type="EMBL" id="KAG0418299.1"/>
    </source>
</evidence>
<feature type="non-terminal residue" evidence="1">
    <location>
        <position position="67"/>
    </location>
</feature>
<proteinExistence type="predicted"/>
<gene>
    <name evidence="1" type="ORF">HPB47_004974</name>
</gene>
<evidence type="ECO:0000313" key="2">
    <source>
        <dbReference type="Proteomes" id="UP000805193"/>
    </source>
</evidence>
<reference evidence="1 2" key="1">
    <citation type="journal article" date="2020" name="Cell">
        <title>Large-Scale Comparative Analyses of Tick Genomes Elucidate Their Genetic Diversity and Vector Capacities.</title>
        <authorList>
            <consortium name="Tick Genome and Microbiome Consortium (TIGMIC)"/>
            <person name="Jia N."/>
            <person name="Wang J."/>
            <person name="Shi W."/>
            <person name="Du L."/>
            <person name="Sun Y."/>
            <person name="Zhan W."/>
            <person name="Jiang J.F."/>
            <person name="Wang Q."/>
            <person name="Zhang B."/>
            <person name="Ji P."/>
            <person name="Bell-Sakyi L."/>
            <person name="Cui X.M."/>
            <person name="Yuan T.T."/>
            <person name="Jiang B.G."/>
            <person name="Yang W.F."/>
            <person name="Lam T.T."/>
            <person name="Chang Q.C."/>
            <person name="Ding S.J."/>
            <person name="Wang X.J."/>
            <person name="Zhu J.G."/>
            <person name="Ruan X.D."/>
            <person name="Zhao L."/>
            <person name="Wei J.T."/>
            <person name="Ye R.Z."/>
            <person name="Que T.C."/>
            <person name="Du C.H."/>
            <person name="Zhou Y.H."/>
            <person name="Cheng J.X."/>
            <person name="Dai P.F."/>
            <person name="Guo W.B."/>
            <person name="Han X.H."/>
            <person name="Huang E.J."/>
            <person name="Li L.F."/>
            <person name="Wei W."/>
            <person name="Gao Y.C."/>
            <person name="Liu J.Z."/>
            <person name="Shao H.Z."/>
            <person name="Wang X."/>
            <person name="Wang C.C."/>
            <person name="Yang T.C."/>
            <person name="Huo Q.B."/>
            <person name="Li W."/>
            <person name="Chen H.Y."/>
            <person name="Chen S.E."/>
            <person name="Zhou L.G."/>
            <person name="Ni X.B."/>
            <person name="Tian J.H."/>
            <person name="Sheng Y."/>
            <person name="Liu T."/>
            <person name="Pan Y.S."/>
            <person name="Xia L.Y."/>
            <person name="Li J."/>
            <person name="Zhao F."/>
            <person name="Cao W.C."/>
        </authorList>
    </citation>
    <scope>NUCLEOTIDE SEQUENCE [LARGE SCALE GENOMIC DNA]</scope>
    <source>
        <strain evidence="1">Iper-2018</strain>
    </source>
</reference>
<dbReference type="EMBL" id="JABSTQ010010745">
    <property type="protein sequence ID" value="KAG0418299.1"/>
    <property type="molecule type" value="Genomic_DNA"/>
</dbReference>
<dbReference type="Proteomes" id="UP000805193">
    <property type="component" value="Unassembled WGS sequence"/>
</dbReference>
<protein>
    <submittedName>
        <fullName evidence="1">Uncharacterized protein</fullName>
    </submittedName>
</protein>
<accession>A0AC60PF11</accession>
<keyword evidence="2" id="KW-1185">Reference proteome</keyword>
<feature type="non-terminal residue" evidence="1">
    <location>
        <position position="1"/>
    </location>
</feature>
<name>A0AC60PF11_IXOPE</name>